<feature type="chain" id="PRO_5046540274" description="LysM domain-containing protein" evidence="2">
    <location>
        <begin position="24"/>
        <end position="192"/>
    </location>
</feature>
<evidence type="ECO:0008006" key="5">
    <source>
        <dbReference type="Google" id="ProtNLM"/>
    </source>
</evidence>
<comment type="caution">
    <text evidence="3">The sequence shown here is derived from an EMBL/GenBank/DDBJ whole genome shotgun (WGS) entry which is preliminary data.</text>
</comment>
<accession>A0ABR4I680</accession>
<protein>
    <recommendedName>
        <fullName evidence="5">LysM domain-containing protein</fullName>
    </recommendedName>
</protein>
<dbReference type="EMBL" id="JBFXLS010000054">
    <property type="protein sequence ID" value="KAL2823269.1"/>
    <property type="molecule type" value="Genomic_DNA"/>
</dbReference>
<evidence type="ECO:0000313" key="3">
    <source>
        <dbReference type="EMBL" id="KAL2823269.1"/>
    </source>
</evidence>
<name>A0ABR4I680_9EURO</name>
<feature type="compositionally biased region" description="Low complexity" evidence="1">
    <location>
        <begin position="134"/>
        <end position="171"/>
    </location>
</feature>
<evidence type="ECO:0000256" key="1">
    <source>
        <dbReference type="SAM" id="MobiDB-lite"/>
    </source>
</evidence>
<feature type="compositionally biased region" description="Basic and acidic residues" evidence="1">
    <location>
        <begin position="113"/>
        <end position="127"/>
    </location>
</feature>
<organism evidence="3 4">
    <name type="scientific">Aspergillus cavernicola</name>
    <dbReference type="NCBI Taxonomy" id="176166"/>
    <lineage>
        <taxon>Eukaryota</taxon>
        <taxon>Fungi</taxon>
        <taxon>Dikarya</taxon>
        <taxon>Ascomycota</taxon>
        <taxon>Pezizomycotina</taxon>
        <taxon>Eurotiomycetes</taxon>
        <taxon>Eurotiomycetidae</taxon>
        <taxon>Eurotiales</taxon>
        <taxon>Aspergillaceae</taxon>
        <taxon>Aspergillus</taxon>
        <taxon>Aspergillus subgen. Nidulantes</taxon>
    </lineage>
</organism>
<feature type="signal peptide" evidence="2">
    <location>
        <begin position="1"/>
        <end position="23"/>
    </location>
</feature>
<keyword evidence="2" id="KW-0732">Signal</keyword>
<evidence type="ECO:0000313" key="4">
    <source>
        <dbReference type="Proteomes" id="UP001610335"/>
    </source>
</evidence>
<gene>
    <name evidence="3" type="ORF">BDW59DRAFT_163432</name>
</gene>
<evidence type="ECO:0000256" key="2">
    <source>
        <dbReference type="SAM" id="SignalP"/>
    </source>
</evidence>
<dbReference type="Gene3D" id="3.10.350.10">
    <property type="entry name" value="LysM domain"/>
    <property type="match status" value="1"/>
</dbReference>
<feature type="region of interest" description="Disordered" evidence="1">
    <location>
        <begin position="111"/>
        <end position="171"/>
    </location>
</feature>
<reference evidence="3 4" key="1">
    <citation type="submission" date="2024-07" db="EMBL/GenBank/DDBJ databases">
        <title>Section-level genome sequencing and comparative genomics of Aspergillus sections Usti and Cavernicolus.</title>
        <authorList>
            <consortium name="Lawrence Berkeley National Laboratory"/>
            <person name="Nybo J.L."/>
            <person name="Vesth T.C."/>
            <person name="Theobald S."/>
            <person name="Frisvad J.C."/>
            <person name="Larsen T.O."/>
            <person name="Kjaerboelling I."/>
            <person name="Rothschild-Mancinelli K."/>
            <person name="Lyhne E.K."/>
            <person name="Kogle M.E."/>
            <person name="Barry K."/>
            <person name="Clum A."/>
            <person name="Na H."/>
            <person name="Ledsgaard L."/>
            <person name="Lin J."/>
            <person name="Lipzen A."/>
            <person name="Kuo A."/>
            <person name="Riley R."/>
            <person name="Mondo S."/>
            <person name="LaButti K."/>
            <person name="Haridas S."/>
            <person name="Pangalinan J."/>
            <person name="Salamov A.A."/>
            <person name="Simmons B.A."/>
            <person name="Magnuson J.K."/>
            <person name="Chen J."/>
            <person name="Drula E."/>
            <person name="Henrissat B."/>
            <person name="Wiebenga A."/>
            <person name="Lubbers R.J."/>
            <person name="Gomes A.C."/>
            <person name="Makela M.R."/>
            <person name="Stajich J."/>
            <person name="Grigoriev I.V."/>
            <person name="Mortensen U.H."/>
            <person name="De vries R.P."/>
            <person name="Baker S.E."/>
            <person name="Andersen M.R."/>
        </authorList>
    </citation>
    <scope>NUCLEOTIDE SEQUENCE [LARGE SCALE GENOMIC DNA]</scope>
    <source>
        <strain evidence="3 4">CBS 600.67</strain>
    </source>
</reference>
<proteinExistence type="predicted"/>
<dbReference type="Proteomes" id="UP001610335">
    <property type="component" value="Unassembled WGS sequence"/>
</dbReference>
<sequence length="192" mass="20393">MFTIQPSTLFLCILALLPAVATTAGIQKRWTTGDTATAPTVPSVTDDCRYWANNITADDTYSSLQTYFDITFTELSAWNPAMLQNYCFLVEGYSYCVEGPAVPANASTATSVDRADSTNEPHFTFHEVDDDSESSNSTNSSNGTDTSTDTNATTSATTSAEAEAPSPTSAASGFSMSSFSLGIFLVFLGICL</sequence>
<keyword evidence="4" id="KW-1185">Reference proteome</keyword>
<dbReference type="InterPro" id="IPR036779">
    <property type="entry name" value="LysM_dom_sf"/>
</dbReference>